<dbReference type="GO" id="GO:0006626">
    <property type="term" value="P:protein targeting to mitochondrion"/>
    <property type="evidence" value="ECO:0000318"/>
    <property type="project" value="GO_Central"/>
</dbReference>
<feature type="transmembrane region" description="Helical" evidence="2">
    <location>
        <begin position="288"/>
        <end position="307"/>
    </location>
</feature>
<keyword evidence="2" id="KW-0812">Transmembrane</keyword>
<dbReference type="PANTHER" id="PTHR12289">
    <property type="entry name" value="METAXIN RELATED"/>
    <property type="match status" value="1"/>
</dbReference>
<evidence type="ECO:0000259" key="4">
    <source>
        <dbReference type="Pfam" id="PF17172"/>
    </source>
</evidence>
<evidence type="ECO:0008006" key="7">
    <source>
        <dbReference type="Google" id="ProtNLM"/>
    </source>
</evidence>
<feature type="domain" description="Thioredoxin-like fold" evidence="4">
    <location>
        <begin position="26"/>
        <end position="120"/>
    </location>
</feature>
<feature type="region of interest" description="Disordered" evidence="1">
    <location>
        <begin position="241"/>
        <end position="279"/>
    </location>
</feature>
<organism evidence="5 6">
    <name type="scientific">Populus trichocarpa</name>
    <name type="common">Western balsam poplar</name>
    <name type="synonym">Populus balsamifera subsp. trichocarpa</name>
    <dbReference type="NCBI Taxonomy" id="3694"/>
    <lineage>
        <taxon>Eukaryota</taxon>
        <taxon>Viridiplantae</taxon>
        <taxon>Streptophyta</taxon>
        <taxon>Embryophyta</taxon>
        <taxon>Tracheophyta</taxon>
        <taxon>Spermatophyta</taxon>
        <taxon>Magnoliopsida</taxon>
        <taxon>eudicotyledons</taxon>
        <taxon>Gunneridae</taxon>
        <taxon>Pentapetalae</taxon>
        <taxon>rosids</taxon>
        <taxon>fabids</taxon>
        <taxon>Malpighiales</taxon>
        <taxon>Salicaceae</taxon>
        <taxon>Saliceae</taxon>
        <taxon>Populus</taxon>
    </lineage>
</organism>
<dbReference type="InParanoid" id="A0A2K1ZYJ7"/>
<dbReference type="GO" id="GO:0001401">
    <property type="term" value="C:SAM complex"/>
    <property type="evidence" value="ECO:0000318"/>
    <property type="project" value="GO_Central"/>
</dbReference>
<dbReference type="AlphaFoldDB" id="A0A2K1ZYJ7"/>
<dbReference type="InterPro" id="IPR036282">
    <property type="entry name" value="Glutathione-S-Trfase_C_sf"/>
</dbReference>
<dbReference type="FunCoup" id="A0A2K1ZYJ7">
    <property type="interactions" value="4162"/>
</dbReference>
<dbReference type="ExpressionAtlas" id="A0A2K1ZYJ7">
    <property type="expression patterns" value="baseline and differential"/>
</dbReference>
<keyword evidence="2" id="KW-0472">Membrane</keyword>
<feature type="domain" description="Metaxin glutathione S-transferase" evidence="3">
    <location>
        <begin position="170"/>
        <end position="231"/>
    </location>
</feature>
<dbReference type="STRING" id="3694.A0A2K1ZYJ7"/>
<evidence type="ECO:0000256" key="1">
    <source>
        <dbReference type="SAM" id="MobiDB-lite"/>
    </source>
</evidence>
<accession>A0A2K1ZYJ7</accession>
<dbReference type="InterPro" id="IPR033468">
    <property type="entry name" value="Metaxin_GST"/>
</dbReference>
<proteinExistence type="predicted"/>
<dbReference type="SUPFAM" id="SSF47616">
    <property type="entry name" value="GST C-terminal domain-like"/>
    <property type="match status" value="1"/>
</dbReference>
<feature type="compositionally biased region" description="Low complexity" evidence="1">
    <location>
        <begin position="253"/>
        <end position="265"/>
    </location>
</feature>
<name>A0A2K1ZYJ7_POPTR</name>
<feature type="compositionally biased region" description="Polar residues" evidence="1">
    <location>
        <begin position="241"/>
        <end position="252"/>
    </location>
</feature>
<dbReference type="Proteomes" id="UP000006729">
    <property type="component" value="Chromosome 6"/>
</dbReference>
<dbReference type="CDD" id="cd03193">
    <property type="entry name" value="GST_C_Metaxin"/>
    <property type="match status" value="1"/>
</dbReference>
<dbReference type="Pfam" id="PF17171">
    <property type="entry name" value="GST_C_6"/>
    <property type="match status" value="1"/>
</dbReference>
<keyword evidence="2" id="KW-1133">Transmembrane helix</keyword>
<dbReference type="PANTHER" id="PTHR12289:SF41">
    <property type="entry name" value="FAILED AXON CONNECTIONS-RELATED"/>
    <property type="match status" value="1"/>
</dbReference>
<dbReference type="InterPro" id="IPR050931">
    <property type="entry name" value="Mito_Protein_Transport_Metaxin"/>
</dbReference>
<evidence type="ECO:0000256" key="2">
    <source>
        <dbReference type="SAM" id="Phobius"/>
    </source>
</evidence>
<evidence type="ECO:0000313" key="6">
    <source>
        <dbReference type="Proteomes" id="UP000006729"/>
    </source>
</evidence>
<evidence type="ECO:0000259" key="3">
    <source>
        <dbReference type="Pfam" id="PF17171"/>
    </source>
</evidence>
<protein>
    <recommendedName>
        <fullName evidence="7">Metaxin</fullName>
    </recommendedName>
</protein>
<reference evidence="5 6" key="1">
    <citation type="journal article" date="2006" name="Science">
        <title>The genome of black cottonwood, Populus trichocarpa (Torr. &amp; Gray).</title>
        <authorList>
            <person name="Tuskan G.A."/>
            <person name="Difazio S."/>
            <person name="Jansson S."/>
            <person name="Bohlmann J."/>
            <person name="Grigoriev I."/>
            <person name="Hellsten U."/>
            <person name="Putnam N."/>
            <person name="Ralph S."/>
            <person name="Rombauts S."/>
            <person name="Salamov A."/>
            <person name="Schein J."/>
            <person name="Sterck L."/>
            <person name="Aerts A."/>
            <person name="Bhalerao R.R."/>
            <person name="Bhalerao R.P."/>
            <person name="Blaudez D."/>
            <person name="Boerjan W."/>
            <person name="Brun A."/>
            <person name="Brunner A."/>
            <person name="Busov V."/>
            <person name="Campbell M."/>
            <person name="Carlson J."/>
            <person name="Chalot M."/>
            <person name="Chapman J."/>
            <person name="Chen G.L."/>
            <person name="Cooper D."/>
            <person name="Coutinho P.M."/>
            <person name="Couturier J."/>
            <person name="Covert S."/>
            <person name="Cronk Q."/>
            <person name="Cunningham R."/>
            <person name="Davis J."/>
            <person name="Degroeve S."/>
            <person name="Dejardin A."/>
            <person name="Depamphilis C."/>
            <person name="Detter J."/>
            <person name="Dirks B."/>
            <person name="Dubchak I."/>
            <person name="Duplessis S."/>
            <person name="Ehlting J."/>
            <person name="Ellis B."/>
            <person name="Gendler K."/>
            <person name="Goodstein D."/>
            <person name="Gribskov M."/>
            <person name="Grimwood J."/>
            <person name="Groover A."/>
            <person name="Gunter L."/>
            <person name="Hamberger B."/>
            <person name="Heinze B."/>
            <person name="Helariutta Y."/>
            <person name="Henrissat B."/>
            <person name="Holligan D."/>
            <person name="Holt R."/>
            <person name="Huang W."/>
            <person name="Islam-Faridi N."/>
            <person name="Jones S."/>
            <person name="Jones-Rhoades M."/>
            <person name="Jorgensen R."/>
            <person name="Joshi C."/>
            <person name="Kangasjarvi J."/>
            <person name="Karlsson J."/>
            <person name="Kelleher C."/>
            <person name="Kirkpatrick R."/>
            <person name="Kirst M."/>
            <person name="Kohler A."/>
            <person name="Kalluri U."/>
            <person name="Larimer F."/>
            <person name="Leebens-Mack J."/>
            <person name="Leple J.C."/>
            <person name="Locascio P."/>
            <person name="Lou Y."/>
            <person name="Lucas S."/>
            <person name="Martin F."/>
            <person name="Montanini B."/>
            <person name="Napoli C."/>
            <person name="Nelson D.R."/>
            <person name="Nelson C."/>
            <person name="Nieminen K."/>
            <person name="Nilsson O."/>
            <person name="Pereda V."/>
            <person name="Peter G."/>
            <person name="Philippe R."/>
            <person name="Pilate G."/>
            <person name="Poliakov A."/>
            <person name="Razumovskaya J."/>
            <person name="Richardson P."/>
            <person name="Rinaldi C."/>
            <person name="Ritland K."/>
            <person name="Rouze P."/>
            <person name="Ryaboy D."/>
            <person name="Schmutz J."/>
            <person name="Schrader J."/>
            <person name="Segerman B."/>
            <person name="Shin H."/>
            <person name="Siddiqui A."/>
            <person name="Sterky F."/>
            <person name="Terry A."/>
            <person name="Tsai C.J."/>
            <person name="Uberbacher E."/>
            <person name="Unneberg P."/>
            <person name="Vahala J."/>
            <person name="Wall K."/>
            <person name="Wessler S."/>
            <person name="Yang G."/>
            <person name="Yin T."/>
            <person name="Douglas C."/>
            <person name="Marra M."/>
            <person name="Sandberg G."/>
            <person name="Van de Peer Y."/>
            <person name="Rokhsar D."/>
        </authorList>
    </citation>
    <scope>NUCLEOTIDE SEQUENCE [LARGE SCALE GENOMIC DNA]</scope>
    <source>
        <strain evidence="6">cv. Nisqually</strain>
    </source>
</reference>
<dbReference type="InterPro" id="IPR012336">
    <property type="entry name" value="Thioredoxin-like_fold"/>
</dbReference>
<dbReference type="Pfam" id="PF17172">
    <property type="entry name" value="GST_N_4"/>
    <property type="match status" value="1"/>
</dbReference>
<dbReference type="EMBL" id="CM009295">
    <property type="protein sequence ID" value="PNT30352.1"/>
    <property type="molecule type" value="Genomic_DNA"/>
</dbReference>
<sequence>MQESQERAEYTLVARKPSFGLPTGCPICLPVYIHLKFASFPFRLDFNNTFPDSDQIPYIESGTYVAFNDENGGLIERLREDGIVDLDAAFCSLPEWISMKAMVCTWLAEAVMYELWVGSDGTSARAIYYSDLPWLIGKALFMKQVYVVKQRFGITKENAERKEAEIYKRAKIAYGALSTTLGDQTFLFERPSSLDAYLFGHVLFTLQALPESSVLRLALSEHGNLIRYAEKLKSEYLEGGSSSSVPQFHSEASSTSTRRPSNSSSKTKKQPKREKTEEEKTFRRRAKYFLVTQLVAVLVFLSVMGGYDFSEVEVDDDEGFSYD</sequence>
<gene>
    <name evidence="5" type="ORF">POPTR_006G077100</name>
</gene>
<keyword evidence="6" id="KW-1185">Reference proteome</keyword>
<evidence type="ECO:0000313" key="5">
    <source>
        <dbReference type="EMBL" id="PNT30352.1"/>
    </source>
</evidence>